<comment type="cofactor">
    <cofactor evidence="8">
        <name>Zn(2+)</name>
        <dbReference type="ChEBI" id="CHEBI:29105"/>
    </cofactor>
    <text evidence="8">Binds 1 zinc ion.</text>
</comment>
<dbReference type="Gene3D" id="3.40.390.30">
    <property type="entry name" value="Metalloproteases ('zincins'), catalytic domain"/>
    <property type="match status" value="1"/>
</dbReference>
<dbReference type="RefSeq" id="WP_189612487.1">
    <property type="nucleotide sequence ID" value="NZ_BMXR01000013.1"/>
</dbReference>
<dbReference type="GO" id="GO:0004521">
    <property type="term" value="F:RNA endonuclease activity"/>
    <property type="evidence" value="ECO:0007669"/>
    <property type="project" value="UniProtKB-UniRule"/>
</dbReference>
<dbReference type="InterPro" id="IPR002036">
    <property type="entry name" value="YbeY"/>
</dbReference>
<dbReference type="GO" id="GO:0004222">
    <property type="term" value="F:metalloendopeptidase activity"/>
    <property type="evidence" value="ECO:0007669"/>
    <property type="project" value="InterPro"/>
</dbReference>
<evidence type="ECO:0000313" key="9">
    <source>
        <dbReference type="EMBL" id="GGX70103.1"/>
    </source>
</evidence>
<protein>
    <recommendedName>
        <fullName evidence="8">Endoribonuclease YbeY</fullName>
        <ecNumber evidence="8">3.1.-.-</ecNumber>
    </recommendedName>
</protein>
<dbReference type="Pfam" id="PF02130">
    <property type="entry name" value="YbeY"/>
    <property type="match status" value="1"/>
</dbReference>
<accession>A0A918KNR4</accession>
<dbReference type="HAMAP" id="MF_00009">
    <property type="entry name" value="Endoribonucl_YbeY"/>
    <property type="match status" value="1"/>
</dbReference>
<evidence type="ECO:0000256" key="1">
    <source>
        <dbReference type="ARBA" id="ARBA00010875"/>
    </source>
</evidence>
<reference evidence="9" key="2">
    <citation type="submission" date="2020-09" db="EMBL/GenBank/DDBJ databases">
        <authorList>
            <person name="Sun Q."/>
            <person name="Kim S."/>
        </authorList>
    </citation>
    <scope>NUCLEOTIDE SEQUENCE</scope>
    <source>
        <strain evidence="9">KCTC 22169</strain>
    </source>
</reference>
<sequence length="164" mass="18590">MNLTLDLQSASTQDDLPDAAQLTSWLQAALSGRRERAEVSVRLVDETESRTLNRTYRDKDYPTNVLSFPFEVPEGIDDEELQALLGDLVICAPVVRREAHEQGKPERHHWAHMVVHGTLHLLGYDHIDADEAEHMEQLERDILANLGLPDPYLLPEESGTDRTE</sequence>
<feature type="binding site" evidence="8">
    <location>
        <position position="120"/>
    </location>
    <ligand>
        <name>Zn(2+)</name>
        <dbReference type="ChEBI" id="CHEBI:29105"/>
        <note>catalytic</note>
    </ligand>
</feature>
<proteinExistence type="inferred from homology"/>
<comment type="function">
    <text evidence="8">Single strand-specific metallo-endoribonuclease involved in late-stage 70S ribosome quality control and in maturation of the 3' terminus of the 16S rRNA.</text>
</comment>
<dbReference type="PROSITE" id="PS01306">
    <property type="entry name" value="UPF0054"/>
    <property type="match status" value="1"/>
</dbReference>
<name>A0A918KNR4_9GAMM</name>
<comment type="similarity">
    <text evidence="1 8">Belongs to the endoribonuclease YbeY family.</text>
</comment>
<dbReference type="NCBIfam" id="TIGR00043">
    <property type="entry name" value="rRNA maturation RNase YbeY"/>
    <property type="match status" value="1"/>
</dbReference>
<dbReference type="InterPro" id="IPR023091">
    <property type="entry name" value="MetalPrtase_cat_dom_sf_prd"/>
</dbReference>
<dbReference type="GO" id="GO:0006364">
    <property type="term" value="P:rRNA processing"/>
    <property type="evidence" value="ECO:0007669"/>
    <property type="project" value="UniProtKB-UniRule"/>
</dbReference>
<dbReference type="EMBL" id="BMXR01000013">
    <property type="protein sequence ID" value="GGX70103.1"/>
    <property type="molecule type" value="Genomic_DNA"/>
</dbReference>
<keyword evidence="8" id="KW-0963">Cytoplasm</keyword>
<dbReference type="InterPro" id="IPR020549">
    <property type="entry name" value="YbeY_CS"/>
</dbReference>
<comment type="caution">
    <text evidence="9">The sequence shown here is derived from an EMBL/GenBank/DDBJ whole genome shotgun (WGS) entry which is preliminary data.</text>
</comment>
<dbReference type="PANTHER" id="PTHR46986:SF1">
    <property type="entry name" value="ENDORIBONUCLEASE YBEY, CHLOROPLASTIC"/>
    <property type="match status" value="1"/>
</dbReference>
<keyword evidence="5 8" id="KW-0255">Endonuclease</keyword>
<evidence type="ECO:0000256" key="2">
    <source>
        <dbReference type="ARBA" id="ARBA00022517"/>
    </source>
</evidence>
<evidence type="ECO:0000256" key="3">
    <source>
        <dbReference type="ARBA" id="ARBA00022722"/>
    </source>
</evidence>
<keyword evidence="4 8" id="KW-0479">Metal-binding</keyword>
<feature type="binding site" evidence="8">
    <location>
        <position position="126"/>
    </location>
    <ligand>
        <name>Zn(2+)</name>
        <dbReference type="ChEBI" id="CHEBI:29105"/>
        <note>catalytic</note>
    </ligand>
</feature>
<evidence type="ECO:0000256" key="8">
    <source>
        <dbReference type="HAMAP-Rule" id="MF_00009"/>
    </source>
</evidence>
<comment type="subcellular location">
    <subcellularLocation>
        <location evidence="8">Cytoplasm</location>
    </subcellularLocation>
</comment>
<gene>
    <name evidence="8 9" type="primary">ybeY</name>
    <name evidence="9" type="ORF">GCM10007392_42150</name>
</gene>
<evidence type="ECO:0000256" key="6">
    <source>
        <dbReference type="ARBA" id="ARBA00022801"/>
    </source>
</evidence>
<dbReference type="SUPFAM" id="SSF55486">
    <property type="entry name" value="Metalloproteases ('zincins'), catalytic domain"/>
    <property type="match status" value="1"/>
</dbReference>
<dbReference type="EC" id="3.1.-.-" evidence="8"/>
<dbReference type="PANTHER" id="PTHR46986">
    <property type="entry name" value="ENDORIBONUCLEASE YBEY, CHLOROPLASTIC"/>
    <property type="match status" value="1"/>
</dbReference>
<dbReference type="GO" id="GO:0005737">
    <property type="term" value="C:cytoplasm"/>
    <property type="evidence" value="ECO:0007669"/>
    <property type="project" value="UniProtKB-SubCell"/>
</dbReference>
<keyword evidence="10" id="KW-1185">Reference proteome</keyword>
<dbReference type="Proteomes" id="UP000626148">
    <property type="component" value="Unassembled WGS sequence"/>
</dbReference>
<organism evidence="9 10">
    <name type="scientific">Saccharospirillum salsuginis</name>
    <dbReference type="NCBI Taxonomy" id="418750"/>
    <lineage>
        <taxon>Bacteria</taxon>
        <taxon>Pseudomonadati</taxon>
        <taxon>Pseudomonadota</taxon>
        <taxon>Gammaproteobacteria</taxon>
        <taxon>Oceanospirillales</taxon>
        <taxon>Saccharospirillaceae</taxon>
        <taxon>Saccharospirillum</taxon>
    </lineage>
</organism>
<evidence type="ECO:0000313" key="10">
    <source>
        <dbReference type="Proteomes" id="UP000626148"/>
    </source>
</evidence>
<feature type="binding site" evidence="8">
    <location>
        <position position="116"/>
    </location>
    <ligand>
        <name>Zn(2+)</name>
        <dbReference type="ChEBI" id="CHEBI:29105"/>
        <note>catalytic</note>
    </ligand>
</feature>
<keyword evidence="6 8" id="KW-0378">Hydrolase</keyword>
<keyword evidence="3 8" id="KW-0540">Nuclease</keyword>
<reference evidence="9" key="1">
    <citation type="journal article" date="2014" name="Int. J. Syst. Evol. Microbiol.">
        <title>Complete genome sequence of Corynebacterium casei LMG S-19264T (=DSM 44701T), isolated from a smear-ripened cheese.</title>
        <authorList>
            <consortium name="US DOE Joint Genome Institute (JGI-PGF)"/>
            <person name="Walter F."/>
            <person name="Albersmeier A."/>
            <person name="Kalinowski J."/>
            <person name="Ruckert C."/>
        </authorList>
    </citation>
    <scope>NUCLEOTIDE SEQUENCE</scope>
    <source>
        <strain evidence="9">KCTC 22169</strain>
    </source>
</reference>
<evidence type="ECO:0000256" key="5">
    <source>
        <dbReference type="ARBA" id="ARBA00022759"/>
    </source>
</evidence>
<evidence type="ECO:0000256" key="4">
    <source>
        <dbReference type="ARBA" id="ARBA00022723"/>
    </source>
</evidence>
<keyword evidence="2 8" id="KW-0690">Ribosome biogenesis</keyword>
<evidence type="ECO:0000256" key="7">
    <source>
        <dbReference type="ARBA" id="ARBA00022833"/>
    </source>
</evidence>
<dbReference type="AlphaFoldDB" id="A0A918KNR4"/>
<dbReference type="GO" id="GO:0008270">
    <property type="term" value="F:zinc ion binding"/>
    <property type="evidence" value="ECO:0007669"/>
    <property type="project" value="UniProtKB-UniRule"/>
</dbReference>
<keyword evidence="8" id="KW-0698">rRNA processing</keyword>
<keyword evidence="7 8" id="KW-0862">Zinc</keyword>